<dbReference type="AlphaFoldDB" id="A0A8J2H0L8"/>
<dbReference type="EMBL" id="CAJNRD030001117">
    <property type="protein sequence ID" value="CAG5076880.1"/>
    <property type="molecule type" value="Genomic_DNA"/>
</dbReference>
<sequence>MQREEEVQELYEGPPPKRHKNFSEETDLNFRPACKICFLLRMAADLSEALMLLEIKLYNQRHGGISNQMEWKCGMDYDKLMGDFQTREFNLPNCEHTTYEIERIEFCLNLSNYIRSVENDE</sequence>
<evidence type="ECO:0000313" key="3">
    <source>
        <dbReference type="Proteomes" id="UP000786811"/>
    </source>
</evidence>
<dbReference type="Proteomes" id="UP000786811">
    <property type="component" value="Unassembled WGS sequence"/>
</dbReference>
<name>A0A8J2H0L8_COTCN</name>
<reference evidence="2" key="1">
    <citation type="submission" date="2021-04" db="EMBL/GenBank/DDBJ databases">
        <authorList>
            <person name="Chebbi M.A.C M."/>
        </authorList>
    </citation>
    <scope>NUCLEOTIDE SEQUENCE</scope>
</reference>
<accession>A0A8J2H0L8</accession>
<feature type="region of interest" description="Disordered" evidence="1">
    <location>
        <begin position="1"/>
        <end position="23"/>
    </location>
</feature>
<keyword evidence="3" id="KW-1185">Reference proteome</keyword>
<organism evidence="2 3">
    <name type="scientific">Cotesia congregata</name>
    <name type="common">Parasitoid wasp</name>
    <name type="synonym">Apanteles congregatus</name>
    <dbReference type="NCBI Taxonomy" id="51543"/>
    <lineage>
        <taxon>Eukaryota</taxon>
        <taxon>Metazoa</taxon>
        <taxon>Ecdysozoa</taxon>
        <taxon>Arthropoda</taxon>
        <taxon>Hexapoda</taxon>
        <taxon>Insecta</taxon>
        <taxon>Pterygota</taxon>
        <taxon>Neoptera</taxon>
        <taxon>Endopterygota</taxon>
        <taxon>Hymenoptera</taxon>
        <taxon>Apocrita</taxon>
        <taxon>Ichneumonoidea</taxon>
        <taxon>Braconidae</taxon>
        <taxon>Microgastrinae</taxon>
        <taxon>Cotesia</taxon>
    </lineage>
</organism>
<proteinExistence type="predicted"/>
<evidence type="ECO:0000313" key="2">
    <source>
        <dbReference type="EMBL" id="CAG5076880.1"/>
    </source>
</evidence>
<evidence type="ECO:0000256" key="1">
    <source>
        <dbReference type="SAM" id="MobiDB-lite"/>
    </source>
</evidence>
<protein>
    <submittedName>
        <fullName evidence="2">Uncharacterized protein</fullName>
    </submittedName>
</protein>
<gene>
    <name evidence="2" type="ORF">HICCMSTLAB_LOCUS2309</name>
</gene>
<comment type="caution">
    <text evidence="2">The sequence shown here is derived from an EMBL/GenBank/DDBJ whole genome shotgun (WGS) entry which is preliminary data.</text>
</comment>